<feature type="transmembrane region" description="Helical" evidence="7">
    <location>
        <begin position="476"/>
        <end position="496"/>
    </location>
</feature>
<dbReference type="PANTHER" id="PTHR30489:SF0">
    <property type="entry name" value="LIPOPROTEIN-RELEASING SYSTEM TRANSMEMBRANE PROTEIN LOLE"/>
    <property type="match status" value="1"/>
</dbReference>
<feature type="transmembrane region" description="Helical" evidence="7">
    <location>
        <begin position="256"/>
        <end position="277"/>
    </location>
</feature>
<dbReference type="Proteomes" id="UP000481327">
    <property type="component" value="Unassembled WGS sequence"/>
</dbReference>
<evidence type="ECO:0000256" key="7">
    <source>
        <dbReference type="SAM" id="Phobius"/>
    </source>
</evidence>
<evidence type="ECO:0000256" key="6">
    <source>
        <dbReference type="ARBA" id="ARBA00023136"/>
    </source>
</evidence>
<sequence>MVTGEWRAHPGRAIIGALAIAVGVALGFAVHLVNRSALDSFASAVSTVNGAADLQVHAATPAGFDEGLYPRVARLPGVAAASPVVELAASAGGRERTVADRSGRITLLGLDVLRAVTVTPSLVGAPLGSVGAPRPFDPDALFVSRAALASLGAKVGDRTSLVAAGRQRHFTIAGLLSGAGDDQALAVIDIADAQWRFGQLGRLQRIDIKLKAGVDRGAAAAAIARVLPADAELVSAASEGQRSESLSRAYRVNLEMLAMVALLTGGFLVYSAQSLAVARRRSQFALLRVLGLQRRALVAQLVIEGALIGLVGALAGILLGYGLADLAVTRLGGDLGGGYFRGATAHLAFAPLAALAYTGLGIAVAVASSLVPARAAGRAQPAVALKAAGDLTDPRHRPRALPGVALIAAGGLAALGPPLWGLPLLGYAAMALILAGGIAVMPALARALLSPLQGASWPPAIDLAVRRLWGAPEQAAVALCGIVASTSLMVAMAVMVTSFRGSVDAWLTAVLPSDIYLHVEGAEAGGLDRAAQARLAATPGVARIAFVRQLPLRLAPDRPAVMLSAQPIDPADPGASMPLIGPGVAVPAGATAIWVSEPMGWLYGLKPGDRTSLPLGGAARPVFVAGVWRDYARQFGAIAIADTDFARLTGDASTSEAAVTLAPGADAAATIAALRRHLPPALAPQTLFAEPRQMRTMALAIFDRSFAVTYALEAIAIVIGLIGVAATFSAQTLARKREFGMLRHIGVRRRQIMAMLATEGAALGLVGVIAGLGLGLVMAQVLIHVVNPQSFHWTMDTQLPWGLFGALVMALVAAAAGTAVIAGRRALSADAVRAVRDDW</sequence>
<dbReference type="Pfam" id="PF12704">
    <property type="entry name" value="MacB_PCD"/>
    <property type="match status" value="1"/>
</dbReference>
<organism evidence="10 11">
    <name type="scientific">Sandarakinorhabdus fusca</name>
    <dbReference type="NCBI Taxonomy" id="1439888"/>
    <lineage>
        <taxon>Bacteria</taxon>
        <taxon>Pseudomonadati</taxon>
        <taxon>Pseudomonadota</taxon>
        <taxon>Alphaproteobacteria</taxon>
        <taxon>Sphingomonadales</taxon>
        <taxon>Sphingosinicellaceae</taxon>
        <taxon>Sandarakinorhabdus</taxon>
    </lineage>
</organism>
<dbReference type="PANTHER" id="PTHR30489">
    <property type="entry name" value="LIPOPROTEIN-RELEASING SYSTEM TRANSMEMBRANE PROTEIN LOLE"/>
    <property type="match status" value="1"/>
</dbReference>
<evidence type="ECO:0000259" key="9">
    <source>
        <dbReference type="Pfam" id="PF12704"/>
    </source>
</evidence>
<evidence type="ECO:0000313" key="11">
    <source>
        <dbReference type="Proteomes" id="UP000481327"/>
    </source>
</evidence>
<dbReference type="InterPro" id="IPR003838">
    <property type="entry name" value="ABC3_permease_C"/>
</dbReference>
<evidence type="ECO:0000256" key="3">
    <source>
        <dbReference type="ARBA" id="ARBA00022475"/>
    </source>
</evidence>
<feature type="transmembrane region" description="Helical" evidence="7">
    <location>
        <begin position="12"/>
        <end position="33"/>
    </location>
</feature>
<dbReference type="Pfam" id="PF02687">
    <property type="entry name" value="FtsX"/>
    <property type="match status" value="2"/>
</dbReference>
<feature type="domain" description="ABC3 transporter permease C-terminal" evidence="8">
    <location>
        <begin position="257"/>
        <end position="381"/>
    </location>
</feature>
<keyword evidence="3" id="KW-1003">Cell membrane</keyword>
<evidence type="ECO:0000256" key="1">
    <source>
        <dbReference type="ARBA" id="ARBA00004651"/>
    </source>
</evidence>
<dbReference type="InterPro" id="IPR051447">
    <property type="entry name" value="Lipoprotein-release_system"/>
</dbReference>
<dbReference type="AlphaFoldDB" id="A0A7C9GPY1"/>
<keyword evidence="4 7" id="KW-0812">Transmembrane</keyword>
<comment type="caution">
    <text evidence="10">The sequence shown here is derived from an EMBL/GenBank/DDBJ whole genome shotgun (WGS) entry which is preliminary data.</text>
</comment>
<evidence type="ECO:0000256" key="2">
    <source>
        <dbReference type="ARBA" id="ARBA00005236"/>
    </source>
</evidence>
<comment type="similarity">
    <text evidence="2">Belongs to the ABC-4 integral membrane protein family. LolC/E subfamily.</text>
</comment>
<gene>
    <name evidence="10" type="ORF">F3168_11375</name>
</gene>
<reference evidence="10 11" key="1">
    <citation type="submission" date="2019-09" db="EMBL/GenBank/DDBJ databases">
        <title>Polymorphobacter sp. isolated from a lake in China.</title>
        <authorList>
            <person name="Liu Z."/>
        </authorList>
    </citation>
    <scope>NUCLEOTIDE SEQUENCE [LARGE SCALE GENOMIC DNA]</scope>
    <source>
        <strain evidence="10 11">D40P</strain>
    </source>
</reference>
<keyword evidence="5 7" id="KW-1133">Transmembrane helix</keyword>
<dbReference type="GO" id="GO:0098797">
    <property type="term" value="C:plasma membrane protein complex"/>
    <property type="evidence" value="ECO:0007669"/>
    <property type="project" value="TreeGrafter"/>
</dbReference>
<dbReference type="EMBL" id="WIOL01000004">
    <property type="protein sequence ID" value="MQT17857.1"/>
    <property type="molecule type" value="Genomic_DNA"/>
</dbReference>
<feature type="transmembrane region" description="Helical" evidence="7">
    <location>
        <begin position="426"/>
        <end position="449"/>
    </location>
</feature>
<evidence type="ECO:0000313" key="10">
    <source>
        <dbReference type="EMBL" id="MQT17857.1"/>
    </source>
</evidence>
<dbReference type="InterPro" id="IPR025857">
    <property type="entry name" value="MacB_PCD"/>
</dbReference>
<name>A0A7C9GPY1_9SPHN</name>
<dbReference type="OrthoDB" id="343744at2"/>
<proteinExistence type="inferred from homology"/>
<keyword evidence="6 7" id="KW-0472">Membrane</keyword>
<evidence type="ECO:0000256" key="5">
    <source>
        <dbReference type="ARBA" id="ARBA00022989"/>
    </source>
</evidence>
<keyword evidence="11" id="KW-1185">Reference proteome</keyword>
<accession>A0A7C9GPY1</accession>
<comment type="subcellular location">
    <subcellularLocation>
        <location evidence="1">Cell membrane</location>
        <topology evidence="1">Multi-pass membrane protein</topology>
    </subcellularLocation>
</comment>
<evidence type="ECO:0000256" key="4">
    <source>
        <dbReference type="ARBA" id="ARBA00022692"/>
    </source>
</evidence>
<feature type="transmembrane region" description="Helical" evidence="7">
    <location>
        <begin position="710"/>
        <end position="734"/>
    </location>
</feature>
<feature type="transmembrane region" description="Helical" evidence="7">
    <location>
        <begin position="344"/>
        <end position="371"/>
    </location>
</feature>
<dbReference type="GO" id="GO:0044874">
    <property type="term" value="P:lipoprotein localization to outer membrane"/>
    <property type="evidence" value="ECO:0007669"/>
    <property type="project" value="TreeGrafter"/>
</dbReference>
<feature type="domain" description="ABC3 transporter permease C-terminal" evidence="8">
    <location>
        <begin position="714"/>
        <end position="829"/>
    </location>
</feature>
<evidence type="ECO:0000259" key="8">
    <source>
        <dbReference type="Pfam" id="PF02687"/>
    </source>
</evidence>
<feature type="domain" description="MacB-like periplasmic core" evidence="9">
    <location>
        <begin position="17"/>
        <end position="225"/>
    </location>
</feature>
<feature type="transmembrane region" description="Helical" evidence="7">
    <location>
        <begin position="803"/>
        <end position="823"/>
    </location>
</feature>
<feature type="transmembrane region" description="Helical" evidence="7">
    <location>
        <begin position="755"/>
        <end position="783"/>
    </location>
</feature>
<feature type="transmembrane region" description="Helical" evidence="7">
    <location>
        <begin position="400"/>
        <end position="420"/>
    </location>
</feature>
<feature type="transmembrane region" description="Helical" evidence="7">
    <location>
        <begin position="297"/>
        <end position="324"/>
    </location>
</feature>
<protein>
    <submittedName>
        <fullName evidence="10">FtsX-like permease family protein</fullName>
    </submittedName>
</protein>